<gene>
    <name evidence="1" type="ORF">ANCCEY_09984</name>
</gene>
<dbReference type="AlphaFoldDB" id="A0A0D6LTG6"/>
<dbReference type="EMBL" id="KE125151">
    <property type="protein sequence ID" value="EPB70927.1"/>
    <property type="molecule type" value="Genomic_DNA"/>
</dbReference>
<dbReference type="InterPro" id="IPR036397">
    <property type="entry name" value="RNaseH_sf"/>
</dbReference>
<organism evidence="1 2">
    <name type="scientific">Ancylostoma ceylanicum</name>
    <dbReference type="NCBI Taxonomy" id="53326"/>
    <lineage>
        <taxon>Eukaryota</taxon>
        <taxon>Metazoa</taxon>
        <taxon>Ecdysozoa</taxon>
        <taxon>Nematoda</taxon>
        <taxon>Chromadorea</taxon>
        <taxon>Rhabditida</taxon>
        <taxon>Rhabditina</taxon>
        <taxon>Rhabditomorpha</taxon>
        <taxon>Strongyloidea</taxon>
        <taxon>Ancylostomatidae</taxon>
        <taxon>Ancylostomatinae</taxon>
        <taxon>Ancylostoma</taxon>
    </lineage>
</organism>
<evidence type="ECO:0000313" key="1">
    <source>
        <dbReference type="EMBL" id="EPB70927.1"/>
    </source>
</evidence>
<proteinExistence type="predicted"/>
<sequence length="78" mass="9124">MPAHKSKKVQRWCRENVPDFINAKEWPGNSPDVYIMYYSVWPILKEKASAKRHCSVDALKSSLKKAWEGFSRRRCGQP</sequence>
<dbReference type="GO" id="GO:0003676">
    <property type="term" value="F:nucleic acid binding"/>
    <property type="evidence" value="ECO:0007669"/>
    <property type="project" value="InterPro"/>
</dbReference>
<dbReference type="Gene3D" id="3.30.420.10">
    <property type="entry name" value="Ribonuclease H-like superfamily/Ribonuclease H"/>
    <property type="match status" value="1"/>
</dbReference>
<protein>
    <submittedName>
        <fullName evidence="1">Uncharacterized protein</fullName>
    </submittedName>
</protein>
<reference evidence="1 2" key="1">
    <citation type="submission" date="2013-05" db="EMBL/GenBank/DDBJ databases">
        <title>Draft genome of the parasitic nematode Anyclostoma ceylanicum.</title>
        <authorList>
            <person name="Mitreva M."/>
        </authorList>
    </citation>
    <scope>NUCLEOTIDE SEQUENCE [LARGE SCALE GENOMIC DNA]</scope>
</reference>
<accession>A0A0D6LTG6</accession>
<name>A0A0D6LTG6_9BILA</name>
<evidence type="ECO:0000313" key="2">
    <source>
        <dbReference type="Proteomes" id="UP000054495"/>
    </source>
</evidence>
<dbReference type="Proteomes" id="UP000054495">
    <property type="component" value="Unassembled WGS sequence"/>
</dbReference>
<keyword evidence="2" id="KW-1185">Reference proteome</keyword>